<keyword evidence="4" id="KW-1185">Reference proteome</keyword>
<evidence type="ECO:0000313" key="4">
    <source>
        <dbReference type="Proteomes" id="UP000029443"/>
    </source>
</evidence>
<dbReference type="Proteomes" id="UP000029443">
    <property type="component" value="Unassembled WGS sequence"/>
</dbReference>
<name>A0ABR4WBE0_9GAMM</name>
<protein>
    <submittedName>
        <fullName evidence="3">SMF protein</fullName>
    </submittedName>
</protein>
<accession>A0ABR4WBE0</accession>
<evidence type="ECO:0000259" key="2">
    <source>
        <dbReference type="Pfam" id="PF02481"/>
    </source>
</evidence>
<dbReference type="InterPro" id="IPR057666">
    <property type="entry name" value="DrpA_SLOG"/>
</dbReference>
<dbReference type="EMBL" id="ARXU01000008">
    <property type="protein sequence ID" value="KGD60733.1"/>
    <property type="molecule type" value="Genomic_DNA"/>
</dbReference>
<comment type="caution">
    <text evidence="3">The sequence shown here is derived from an EMBL/GenBank/DDBJ whole genome shotgun (WGS) entry which is preliminary data.</text>
</comment>
<evidence type="ECO:0000313" key="3">
    <source>
        <dbReference type="EMBL" id="KGD60733.1"/>
    </source>
</evidence>
<feature type="domain" description="Smf/DprA SLOG" evidence="2">
    <location>
        <begin position="66"/>
        <end position="274"/>
    </location>
</feature>
<reference evidence="3 4" key="1">
    <citation type="submission" date="2012-09" db="EMBL/GenBank/DDBJ databases">
        <title>Genome Sequence of alkane-degrading Bacterium Alcanivorax jadensis T9.</title>
        <authorList>
            <person name="Lai Q."/>
            <person name="Shao Z."/>
        </authorList>
    </citation>
    <scope>NUCLEOTIDE SEQUENCE [LARGE SCALE GENOMIC DNA]</scope>
    <source>
        <strain evidence="3 4">T9</strain>
    </source>
</reference>
<dbReference type="Gene3D" id="3.40.50.450">
    <property type="match status" value="1"/>
</dbReference>
<proteinExistence type="inferred from homology"/>
<dbReference type="Pfam" id="PF02481">
    <property type="entry name" value="DNA_processg_A"/>
    <property type="match status" value="1"/>
</dbReference>
<dbReference type="SUPFAM" id="SSF102405">
    <property type="entry name" value="MCP/YpsA-like"/>
    <property type="match status" value="1"/>
</dbReference>
<dbReference type="PANTHER" id="PTHR43022:SF1">
    <property type="entry name" value="PROTEIN SMF"/>
    <property type="match status" value="1"/>
</dbReference>
<sequence length="277" mass="31174">MAAYEALWIRDGATFKRIADKFRQHPDFLPSDFVSEKELETAKSFLNEAVLSQPNGLNLGIRINGSFEYPQKLRDAKNPIEVFYFCGNWDLVFSKAIAIVGARKVSEDGVRRTKKLAKMLVAEGYTVVSGLAEGVDTAAHTAAIESGGNTIAVIGTPLNHIYPRKNKDLQDLISKEHLLISQVPFLKYKQQDYRANRNFFPERNVTMSALTEATIIVEASDTSGTLYQARAALAQGRKLFILESCFNNKKITWPERFEKKGAHRVKTFEDIKRALKI</sequence>
<evidence type="ECO:0000256" key="1">
    <source>
        <dbReference type="ARBA" id="ARBA00006525"/>
    </source>
</evidence>
<organism evidence="3 4">
    <name type="scientific">Alcanivorax jadensis T9</name>
    <dbReference type="NCBI Taxonomy" id="1177181"/>
    <lineage>
        <taxon>Bacteria</taxon>
        <taxon>Pseudomonadati</taxon>
        <taxon>Pseudomonadota</taxon>
        <taxon>Gammaproteobacteria</taxon>
        <taxon>Oceanospirillales</taxon>
        <taxon>Alcanivoracaceae</taxon>
        <taxon>Alcanivorax</taxon>
    </lineage>
</organism>
<comment type="similarity">
    <text evidence="1">Belongs to the DprA/Smf family.</text>
</comment>
<dbReference type="InterPro" id="IPR003488">
    <property type="entry name" value="DprA"/>
</dbReference>
<dbReference type="PANTHER" id="PTHR43022">
    <property type="entry name" value="PROTEIN SMF"/>
    <property type="match status" value="1"/>
</dbReference>
<gene>
    <name evidence="3" type="ORF">T9A_02210</name>
</gene>